<evidence type="ECO:0000313" key="8">
    <source>
        <dbReference type="EMBL" id="SDG39562.1"/>
    </source>
</evidence>
<keyword evidence="5 8" id="KW-0808">Transferase</keyword>
<dbReference type="EC" id="2.1.1.248" evidence="3"/>
<dbReference type="EMBL" id="FNCA01000016">
    <property type="protein sequence ID" value="SDG39562.1"/>
    <property type="molecule type" value="Genomic_DNA"/>
</dbReference>
<dbReference type="Proteomes" id="UP000199259">
    <property type="component" value="Unassembled WGS sequence"/>
</dbReference>
<dbReference type="InterPro" id="IPR008031">
    <property type="entry name" value="MtmB_MeTrfase"/>
</dbReference>
<comment type="caution">
    <text evidence="8">The sequence shown here is derived from an EMBL/GenBank/DDBJ whole genome shotgun (WGS) entry which is preliminary data.</text>
</comment>
<evidence type="ECO:0000256" key="6">
    <source>
        <dbReference type="ARBA" id="ARBA00022774"/>
    </source>
</evidence>
<evidence type="ECO:0000256" key="4">
    <source>
        <dbReference type="ARBA" id="ARBA00022603"/>
    </source>
</evidence>
<dbReference type="InterPro" id="IPR036655">
    <property type="entry name" value="MtmB_sf"/>
</dbReference>
<keyword evidence="6" id="KW-0669">Pyrrolysine</keyword>
<evidence type="ECO:0000313" key="9">
    <source>
        <dbReference type="Proteomes" id="UP000199259"/>
    </source>
</evidence>
<dbReference type="Gene3D" id="3.20.20.460">
    <property type="entry name" value="Monomethylamine methyltransferase MtmB"/>
    <property type="match status" value="1"/>
</dbReference>
<keyword evidence="9" id="KW-1185">Reference proteome</keyword>
<sequence length="213" mass="23045">MAHYQGNSDIIMDEQMPIFGGYAGGIEETAIVDIATHINAFVMSNASWHLDGPVHIRWGSTNTRETLMIAGWTCATISEFTDIISGNQYYPCAGPCTEMCLLEASAQSITDTASGREILSGVAAAKGVVQDKTTGMEARMMGEVARATSGMDISEVNKILDALVSSYEGNYANAPEGKTFQECYDVATVTPTDEYMKVYDGARKKLEEFGLTF</sequence>
<comment type="pathway">
    <text evidence="1">One-carbon metabolism; methanogenesis from methylamine.</text>
</comment>
<comment type="similarity">
    <text evidence="2">Belongs to the monomethylamine methyltransferase family.</text>
</comment>
<evidence type="ECO:0000256" key="3">
    <source>
        <dbReference type="ARBA" id="ARBA00012853"/>
    </source>
</evidence>
<name>A0A7Z7B1H1_9EURY</name>
<evidence type="ECO:0000256" key="2">
    <source>
        <dbReference type="ARBA" id="ARBA00009675"/>
    </source>
</evidence>
<dbReference type="Pfam" id="PF05369">
    <property type="entry name" value="MtmB"/>
    <property type="match status" value="1"/>
</dbReference>
<dbReference type="AlphaFoldDB" id="A0A7Z7B1H1"/>
<evidence type="ECO:0000256" key="1">
    <source>
        <dbReference type="ARBA" id="ARBA00005111"/>
    </source>
</evidence>
<organism evidence="8 9">
    <name type="scientific">Methanolobus vulcani</name>
    <dbReference type="NCBI Taxonomy" id="38026"/>
    <lineage>
        <taxon>Archaea</taxon>
        <taxon>Methanobacteriati</taxon>
        <taxon>Methanobacteriota</taxon>
        <taxon>Stenosarchaea group</taxon>
        <taxon>Methanomicrobia</taxon>
        <taxon>Methanosarcinales</taxon>
        <taxon>Methanosarcinaceae</taxon>
        <taxon>Methanolobus</taxon>
    </lineage>
</organism>
<gene>
    <name evidence="8" type="ORF">SAMN04488589_2893</name>
</gene>
<dbReference type="GO" id="GO:0043852">
    <property type="term" value="F:monomethylamine methyltransferase activity"/>
    <property type="evidence" value="ECO:0007669"/>
    <property type="project" value="UniProtKB-EC"/>
</dbReference>
<keyword evidence="4 8" id="KW-0489">Methyltransferase</keyword>
<dbReference type="SUPFAM" id="SSF75098">
    <property type="entry name" value="Monomethylamine methyltransferase MtmB"/>
    <property type="match status" value="1"/>
</dbReference>
<dbReference type="UniPathway" id="UPA00643"/>
<accession>A0A7Z7B1H1</accession>
<proteinExistence type="inferred from homology"/>
<comment type="catalytic activity">
    <reaction evidence="7">
        <text>Co(I)-[methylamine-specific corrinoid protein] + methylamine + H(+) = methyl-Co(III)-[methylamine-specific corrinoid protein] + NH4(+)</text>
        <dbReference type="Rhea" id="RHEA:26059"/>
        <dbReference type="Rhea" id="RHEA-COMP:11120"/>
        <dbReference type="Rhea" id="RHEA-COMP:11121"/>
        <dbReference type="ChEBI" id="CHEBI:15378"/>
        <dbReference type="ChEBI" id="CHEBI:28938"/>
        <dbReference type="ChEBI" id="CHEBI:59338"/>
        <dbReference type="ChEBI" id="CHEBI:85033"/>
        <dbReference type="ChEBI" id="CHEBI:85035"/>
        <dbReference type="EC" id="2.1.1.248"/>
    </reaction>
</comment>
<dbReference type="GO" id="GO:0032259">
    <property type="term" value="P:methylation"/>
    <property type="evidence" value="ECO:0007669"/>
    <property type="project" value="UniProtKB-KW"/>
</dbReference>
<evidence type="ECO:0000256" key="7">
    <source>
        <dbReference type="ARBA" id="ARBA00047505"/>
    </source>
</evidence>
<reference evidence="8 9" key="1">
    <citation type="submission" date="2016-10" db="EMBL/GenBank/DDBJ databases">
        <authorList>
            <person name="Varghese N."/>
            <person name="Submissions S."/>
        </authorList>
    </citation>
    <scope>NUCLEOTIDE SEQUENCE [LARGE SCALE GENOMIC DNA]</scope>
    <source>
        <strain evidence="8 9">PL 12/M</strain>
    </source>
</reference>
<protein>
    <recommendedName>
        <fullName evidence="3">[methylamine--corrinoid protein] Co-methyltransferase</fullName>
        <ecNumber evidence="3">2.1.1.248</ecNumber>
    </recommendedName>
</protein>
<evidence type="ECO:0000256" key="5">
    <source>
        <dbReference type="ARBA" id="ARBA00022679"/>
    </source>
</evidence>